<proteinExistence type="predicted"/>
<keyword evidence="1" id="KW-0812">Transmembrane</keyword>
<name>A0ABT9VRF7_9BACI</name>
<accession>A0ABT9VRF7</accession>
<reference evidence="3 4" key="1">
    <citation type="submission" date="2023-07" db="EMBL/GenBank/DDBJ databases">
        <title>Genomic Encyclopedia of Type Strains, Phase IV (KMG-IV): sequencing the most valuable type-strain genomes for metagenomic binning, comparative biology and taxonomic classification.</title>
        <authorList>
            <person name="Goeker M."/>
        </authorList>
    </citation>
    <scope>NUCLEOTIDE SEQUENCE [LARGE SCALE GENOMIC DNA]</scope>
    <source>
        <strain evidence="3 4">DSM 19092</strain>
    </source>
</reference>
<feature type="transmembrane region" description="Helical" evidence="1">
    <location>
        <begin position="224"/>
        <end position="248"/>
    </location>
</feature>
<dbReference type="EMBL" id="JAUSTR010000016">
    <property type="protein sequence ID" value="MDQ0163474.1"/>
    <property type="molecule type" value="Genomic_DNA"/>
</dbReference>
<evidence type="ECO:0000313" key="4">
    <source>
        <dbReference type="Proteomes" id="UP001225646"/>
    </source>
</evidence>
<evidence type="ECO:0000259" key="2">
    <source>
        <dbReference type="Pfam" id="PF03703"/>
    </source>
</evidence>
<protein>
    <submittedName>
        <fullName evidence="3">Membrane protein</fullName>
    </submittedName>
</protein>
<dbReference type="Proteomes" id="UP001225646">
    <property type="component" value="Unassembled WGS sequence"/>
</dbReference>
<keyword evidence="4" id="KW-1185">Reference proteome</keyword>
<dbReference type="InterPro" id="IPR014529">
    <property type="entry name" value="UCP026631"/>
</dbReference>
<dbReference type="Pfam" id="PF03703">
    <property type="entry name" value="bPH_2"/>
    <property type="match status" value="3"/>
</dbReference>
<feature type="transmembrane region" description="Helical" evidence="1">
    <location>
        <begin position="176"/>
        <end position="196"/>
    </location>
</feature>
<gene>
    <name evidence="3" type="ORF">J2S06_002557</name>
</gene>
<feature type="transmembrane region" description="Helical" evidence="1">
    <location>
        <begin position="39"/>
        <end position="61"/>
    </location>
</feature>
<dbReference type="PANTHER" id="PTHR34473:SF2">
    <property type="entry name" value="UPF0699 TRANSMEMBRANE PROTEIN YDBT"/>
    <property type="match status" value="1"/>
</dbReference>
<feature type="domain" description="YdbS-like PH" evidence="2">
    <location>
        <begin position="392"/>
        <end position="471"/>
    </location>
</feature>
<feature type="transmembrane region" description="Helical" evidence="1">
    <location>
        <begin position="12"/>
        <end position="33"/>
    </location>
</feature>
<evidence type="ECO:0000313" key="3">
    <source>
        <dbReference type="EMBL" id="MDQ0163474.1"/>
    </source>
</evidence>
<dbReference type="RefSeq" id="WP_419152548.1">
    <property type="nucleotide sequence ID" value="NZ_JAUSTR010000016.1"/>
</dbReference>
<dbReference type="PIRSF" id="PIRSF026631">
    <property type="entry name" value="UCP026631"/>
    <property type="match status" value="1"/>
</dbReference>
<comment type="caution">
    <text evidence="3">The sequence shown here is derived from an EMBL/GenBank/DDBJ whole genome shotgun (WGS) entry which is preliminary data.</text>
</comment>
<organism evidence="3 4">
    <name type="scientific">Aeribacillus alveayuensis</name>
    <dbReference type="NCBI Taxonomy" id="279215"/>
    <lineage>
        <taxon>Bacteria</taxon>
        <taxon>Bacillati</taxon>
        <taxon>Bacillota</taxon>
        <taxon>Bacilli</taxon>
        <taxon>Bacillales</taxon>
        <taxon>Bacillaceae</taxon>
        <taxon>Aeribacillus</taxon>
    </lineage>
</organism>
<feature type="transmembrane region" description="Helical" evidence="1">
    <location>
        <begin position="350"/>
        <end position="368"/>
    </location>
</feature>
<sequence length="479" mass="54945">MSEARRLHPVSALIRLVKWLKEMIAIYVLIIIGSPDHRLYGIVAICAISLFIIISSILYWLKYTYRIEDNEFRVEYGVFIKKKRYVPIERIQTINISTGIIQRLFGLVKLQIETAGGAFEAEVELSAIRKSEAERIQQILHEKKKWLREEKEEGELGLEERVLSKESIYHISPKELFITAATSSGLGVILSIFAFLSQFDELFSLDSIFNLVIEKVEILTKEGIGAIIFVIVLLLIAAWILSMIGAVLKYGNFTVEMHDGQLIISRGLLEKRQVTVSLERIQAVRIVENPLRQFLGYATVHIDTAGSSEAASLLFPLIKKRDMKEKIESIMDVTIQEQLHKLPKRALRRFWLKDLLVVMIVIIPLCIFFRPWGYASLLLMPAVVVLGYYQFRDAGWKIIENELTLAYRILAKTTVMMKKKRIQSLKVHGSYFQRNLNLRTLISYVHSGVGLGRYAVVDIDVKDAKKIYNWLSKRDGDIS</sequence>
<keyword evidence="1" id="KW-1133">Transmembrane helix</keyword>
<dbReference type="InterPro" id="IPR005182">
    <property type="entry name" value="YdbS-like_PH"/>
</dbReference>
<keyword evidence="1" id="KW-0472">Membrane</keyword>
<feature type="domain" description="YdbS-like PH" evidence="2">
    <location>
        <begin position="60"/>
        <end position="139"/>
    </location>
</feature>
<evidence type="ECO:0000256" key="1">
    <source>
        <dbReference type="SAM" id="Phobius"/>
    </source>
</evidence>
<dbReference type="PANTHER" id="PTHR34473">
    <property type="entry name" value="UPF0699 TRANSMEMBRANE PROTEIN YDBS"/>
    <property type="match status" value="1"/>
</dbReference>
<feature type="domain" description="YdbS-like PH" evidence="2">
    <location>
        <begin position="252"/>
        <end position="323"/>
    </location>
</feature>